<protein>
    <submittedName>
        <fullName evidence="8">MFS transporter</fullName>
    </submittedName>
</protein>
<organism evidence="8 9">
    <name type="scientific">Arthrobacter gandavensis</name>
    <dbReference type="NCBI Taxonomy" id="169960"/>
    <lineage>
        <taxon>Bacteria</taxon>
        <taxon>Bacillati</taxon>
        <taxon>Actinomycetota</taxon>
        <taxon>Actinomycetes</taxon>
        <taxon>Micrococcales</taxon>
        <taxon>Micrococcaceae</taxon>
        <taxon>Arthrobacter</taxon>
    </lineage>
</organism>
<keyword evidence="3 6" id="KW-1133">Transmembrane helix</keyword>
<dbReference type="Proteomes" id="UP001500784">
    <property type="component" value="Unassembled WGS sequence"/>
</dbReference>
<dbReference type="RefSeq" id="WP_246167326.1">
    <property type="nucleotide sequence ID" value="NZ_BAAALV010000002.1"/>
</dbReference>
<feature type="domain" description="Major facilitator superfamily (MFS) profile" evidence="7">
    <location>
        <begin position="270"/>
        <end position="454"/>
    </location>
</feature>
<dbReference type="InterPro" id="IPR011701">
    <property type="entry name" value="MFS"/>
</dbReference>
<accession>A0ABN2PBB5</accession>
<feature type="transmembrane region" description="Helical" evidence="6">
    <location>
        <begin position="56"/>
        <end position="79"/>
    </location>
</feature>
<name>A0ABN2PBB5_9MICC</name>
<evidence type="ECO:0000259" key="7">
    <source>
        <dbReference type="PROSITE" id="PS50850"/>
    </source>
</evidence>
<evidence type="ECO:0000313" key="9">
    <source>
        <dbReference type="Proteomes" id="UP001500784"/>
    </source>
</evidence>
<dbReference type="Gene3D" id="1.20.1250.20">
    <property type="entry name" value="MFS general substrate transporter like domains"/>
    <property type="match status" value="1"/>
</dbReference>
<proteinExistence type="predicted"/>
<feature type="transmembrane region" description="Helical" evidence="6">
    <location>
        <begin position="224"/>
        <end position="246"/>
    </location>
</feature>
<dbReference type="InterPro" id="IPR020846">
    <property type="entry name" value="MFS_dom"/>
</dbReference>
<keyword evidence="4 6" id="KW-0472">Membrane</keyword>
<comment type="caution">
    <text evidence="8">The sequence shown here is derived from an EMBL/GenBank/DDBJ whole genome shotgun (WGS) entry which is preliminary data.</text>
</comment>
<comment type="subcellular location">
    <subcellularLocation>
        <location evidence="1">Cell membrane</location>
        <topology evidence="1">Multi-pass membrane protein</topology>
    </subcellularLocation>
</comment>
<evidence type="ECO:0000313" key="8">
    <source>
        <dbReference type="EMBL" id="GAA1914913.1"/>
    </source>
</evidence>
<evidence type="ECO:0000256" key="5">
    <source>
        <dbReference type="SAM" id="MobiDB-lite"/>
    </source>
</evidence>
<feature type="transmembrane region" description="Helical" evidence="6">
    <location>
        <begin position="118"/>
        <end position="141"/>
    </location>
</feature>
<evidence type="ECO:0000256" key="4">
    <source>
        <dbReference type="ARBA" id="ARBA00023136"/>
    </source>
</evidence>
<feature type="transmembrane region" description="Helical" evidence="6">
    <location>
        <begin position="424"/>
        <end position="446"/>
    </location>
</feature>
<feature type="transmembrane region" description="Helical" evidence="6">
    <location>
        <begin position="307"/>
        <end position="326"/>
    </location>
</feature>
<feature type="transmembrane region" description="Helical" evidence="6">
    <location>
        <begin position="198"/>
        <end position="218"/>
    </location>
</feature>
<evidence type="ECO:0000256" key="3">
    <source>
        <dbReference type="ARBA" id="ARBA00022989"/>
    </source>
</evidence>
<feature type="transmembrane region" description="Helical" evidence="6">
    <location>
        <begin position="333"/>
        <end position="352"/>
    </location>
</feature>
<dbReference type="PROSITE" id="PS50850">
    <property type="entry name" value="MFS"/>
    <property type="match status" value="1"/>
</dbReference>
<dbReference type="Pfam" id="PF07690">
    <property type="entry name" value="MFS_1"/>
    <property type="match status" value="1"/>
</dbReference>
<dbReference type="EMBL" id="BAAALV010000002">
    <property type="protein sequence ID" value="GAA1914913.1"/>
    <property type="molecule type" value="Genomic_DNA"/>
</dbReference>
<evidence type="ECO:0000256" key="2">
    <source>
        <dbReference type="ARBA" id="ARBA00022692"/>
    </source>
</evidence>
<dbReference type="InterPro" id="IPR036259">
    <property type="entry name" value="MFS_trans_sf"/>
</dbReference>
<feature type="region of interest" description="Disordered" evidence="5">
    <location>
        <begin position="1"/>
        <end position="28"/>
    </location>
</feature>
<feature type="transmembrane region" description="Helical" evidence="6">
    <location>
        <begin position="147"/>
        <end position="168"/>
    </location>
</feature>
<reference evidence="8 9" key="1">
    <citation type="journal article" date="2019" name="Int. J. Syst. Evol. Microbiol.">
        <title>The Global Catalogue of Microorganisms (GCM) 10K type strain sequencing project: providing services to taxonomists for standard genome sequencing and annotation.</title>
        <authorList>
            <consortium name="The Broad Institute Genomics Platform"/>
            <consortium name="The Broad Institute Genome Sequencing Center for Infectious Disease"/>
            <person name="Wu L."/>
            <person name="Ma J."/>
        </authorList>
    </citation>
    <scope>NUCLEOTIDE SEQUENCE [LARGE SCALE GENOMIC DNA]</scope>
    <source>
        <strain evidence="8 9">JCM 13316</strain>
    </source>
</reference>
<evidence type="ECO:0000256" key="1">
    <source>
        <dbReference type="ARBA" id="ARBA00004651"/>
    </source>
</evidence>
<sequence>MKPFTPDQQPGAGRPALENASTAPENAAAENHGIKTAAAAPAQGRFGRILELAGPAFFSIAFLARLPLAMLTIGALTLVTSITGSYAQGGFAAGAVGVGSALGGPALGYLADRIGQRPVLLGAAVANPLLITAAILTALQLPDGGPFAAVLAAAFGMGATGPQVGPLARVRWMALTSRDRTGKELGTALSYESMADELSFVLGPALVGVLAAAVAPWLPLALAAVLSASMVSAFAFHRSAAVVLPAPRRTKDTATTPGDRAARSGTSWGLLALPVLGMVAMGTFFGATQASLAAFGGTFGAADAAGLLYSIMGISSAAAALSVAFWPQRFSQSARWVVSAAAMTAAALLLLVPSGIPGMLAVLFVLGIPVGPTMVSIFGIGAELAPPHLMGTFMTLLASGTVAGTAVGSGLAGPLAEAFGHPAAFLVSAGAAASLLVLGLASAAAVRRAKNQTA</sequence>
<dbReference type="PANTHER" id="PTHR23542:SF1">
    <property type="entry name" value="MAJOR FACILITATOR SUPERFAMILY (MFS) PROFILE DOMAIN-CONTAINING PROTEIN"/>
    <property type="match status" value="1"/>
</dbReference>
<evidence type="ECO:0000256" key="6">
    <source>
        <dbReference type="SAM" id="Phobius"/>
    </source>
</evidence>
<keyword evidence="2 6" id="KW-0812">Transmembrane</keyword>
<gene>
    <name evidence="8" type="ORF">GCM10009688_19850</name>
</gene>
<dbReference type="PANTHER" id="PTHR23542">
    <property type="match status" value="1"/>
</dbReference>
<feature type="transmembrane region" description="Helical" evidence="6">
    <location>
        <begin position="393"/>
        <end position="412"/>
    </location>
</feature>
<feature type="transmembrane region" description="Helical" evidence="6">
    <location>
        <begin position="91"/>
        <end position="111"/>
    </location>
</feature>
<keyword evidence="9" id="KW-1185">Reference proteome</keyword>
<dbReference type="SUPFAM" id="SSF103473">
    <property type="entry name" value="MFS general substrate transporter"/>
    <property type="match status" value="1"/>
</dbReference>
<feature type="transmembrane region" description="Helical" evidence="6">
    <location>
        <begin position="267"/>
        <end position="287"/>
    </location>
</feature>
<feature type="transmembrane region" description="Helical" evidence="6">
    <location>
        <begin position="358"/>
        <end position="381"/>
    </location>
</feature>